<evidence type="ECO:0000313" key="3">
    <source>
        <dbReference type="Proteomes" id="UP000765802"/>
    </source>
</evidence>
<reference evidence="2 3" key="1">
    <citation type="submission" date="2016-07" db="EMBL/GenBank/DDBJ databases">
        <title>Genome analysis of Flavihumibacter stibioxidans YS-17.</title>
        <authorList>
            <person name="Shi K."/>
            <person name="Han Y."/>
            <person name="Wang G."/>
        </authorList>
    </citation>
    <scope>NUCLEOTIDE SEQUENCE [LARGE SCALE GENOMIC DNA]</scope>
    <source>
        <strain evidence="2 3">YS-17</strain>
    </source>
</reference>
<keyword evidence="3" id="KW-1185">Reference proteome</keyword>
<evidence type="ECO:0000256" key="1">
    <source>
        <dbReference type="SAM" id="MobiDB-lite"/>
    </source>
</evidence>
<evidence type="ECO:0008006" key="4">
    <source>
        <dbReference type="Google" id="ProtNLM"/>
    </source>
</evidence>
<feature type="compositionally biased region" description="Low complexity" evidence="1">
    <location>
        <begin position="190"/>
        <end position="221"/>
    </location>
</feature>
<feature type="compositionally biased region" description="Low complexity" evidence="1">
    <location>
        <begin position="246"/>
        <end position="258"/>
    </location>
</feature>
<feature type="region of interest" description="Disordered" evidence="1">
    <location>
        <begin position="189"/>
        <end position="273"/>
    </location>
</feature>
<organism evidence="2 3">
    <name type="scientific">Flavihumibacter stibioxidans</name>
    <dbReference type="NCBI Taxonomy" id="1834163"/>
    <lineage>
        <taxon>Bacteria</taxon>
        <taxon>Pseudomonadati</taxon>
        <taxon>Bacteroidota</taxon>
        <taxon>Chitinophagia</taxon>
        <taxon>Chitinophagales</taxon>
        <taxon>Chitinophagaceae</taxon>
        <taxon>Flavihumibacter</taxon>
    </lineage>
</organism>
<name>A0ABR7MB44_9BACT</name>
<dbReference type="RefSeq" id="WP_187257577.1">
    <property type="nucleotide sequence ID" value="NZ_JBHULF010000006.1"/>
</dbReference>
<dbReference type="Proteomes" id="UP000765802">
    <property type="component" value="Unassembled WGS sequence"/>
</dbReference>
<dbReference type="PROSITE" id="PS51257">
    <property type="entry name" value="PROKAR_LIPOPROTEIN"/>
    <property type="match status" value="1"/>
</dbReference>
<sequence length="273" mass="30241">MNLKISGLVAGIGLVALTGCSSVYQSGQTPDDVYFSPGRSAVAAGGEEYMETNSRRKYNDRYYTNPDYRDDQYLRMSIAAGRRPYFYDDFAMMDPWMRNSWLYNSYMVWNSPFNSPWNSMYMWNSFYNPYYGMGSGWYGGGGWYGSGWNGGGWYGGGIPGKPGGNFFTAPKPSRPASAFTMSSYLNTNSGNRNGYTPRNYNGGNYNNSNRNYYNTNNNRRTLFGGDDNRSFNNSSNDRPTRSYTPSSNSGGSSRSSSGGSSGGGVSRPTRTGN</sequence>
<protein>
    <recommendedName>
        <fullName evidence="4">Vitellogenin II</fullName>
    </recommendedName>
</protein>
<dbReference type="EMBL" id="MBUA01000027">
    <property type="protein sequence ID" value="MBC6492268.1"/>
    <property type="molecule type" value="Genomic_DNA"/>
</dbReference>
<accession>A0ABR7MB44</accession>
<gene>
    <name evidence="2" type="ORF">BC349_14495</name>
</gene>
<proteinExistence type="predicted"/>
<comment type="caution">
    <text evidence="2">The sequence shown here is derived from an EMBL/GenBank/DDBJ whole genome shotgun (WGS) entry which is preliminary data.</text>
</comment>
<evidence type="ECO:0000313" key="2">
    <source>
        <dbReference type="EMBL" id="MBC6492268.1"/>
    </source>
</evidence>